<dbReference type="GO" id="GO:0002939">
    <property type="term" value="P:tRNA N1-guanine methylation"/>
    <property type="evidence" value="ECO:0007669"/>
    <property type="project" value="TreeGrafter"/>
</dbReference>
<comment type="subunit">
    <text evidence="4 15 17">Homodimer.</text>
</comment>
<dbReference type="Proteomes" id="UP001224428">
    <property type="component" value="Unassembled WGS sequence"/>
</dbReference>
<dbReference type="NCBIfam" id="TIGR00088">
    <property type="entry name" value="trmD"/>
    <property type="match status" value="1"/>
</dbReference>
<evidence type="ECO:0000256" key="1">
    <source>
        <dbReference type="ARBA" id="ARBA00002634"/>
    </source>
</evidence>
<dbReference type="InterPro" id="IPR029028">
    <property type="entry name" value="Alpha/beta_knot_MTases"/>
</dbReference>
<comment type="catalytic activity">
    <reaction evidence="14 15 17">
        <text>guanosine(37) in tRNA + S-adenosyl-L-methionine = N(1)-methylguanosine(37) in tRNA + S-adenosyl-L-homocysteine + H(+)</text>
        <dbReference type="Rhea" id="RHEA:36899"/>
        <dbReference type="Rhea" id="RHEA-COMP:10145"/>
        <dbReference type="Rhea" id="RHEA-COMP:10147"/>
        <dbReference type="ChEBI" id="CHEBI:15378"/>
        <dbReference type="ChEBI" id="CHEBI:57856"/>
        <dbReference type="ChEBI" id="CHEBI:59789"/>
        <dbReference type="ChEBI" id="CHEBI:73542"/>
        <dbReference type="ChEBI" id="CHEBI:74269"/>
        <dbReference type="EC" id="2.1.1.228"/>
    </reaction>
</comment>
<dbReference type="NCBIfam" id="NF000648">
    <property type="entry name" value="PRK00026.1"/>
    <property type="match status" value="1"/>
</dbReference>
<dbReference type="EMBL" id="JASDDP010000002">
    <property type="protein sequence ID" value="MDJ1645490.1"/>
    <property type="molecule type" value="Genomic_DNA"/>
</dbReference>
<comment type="caution">
    <text evidence="19">The sequence shown here is derived from an EMBL/GenBank/DDBJ whole genome shotgun (WGS) entry which is preliminary data.</text>
</comment>
<dbReference type="GO" id="GO:0052906">
    <property type="term" value="F:tRNA (guanine(37)-N1)-methyltransferase activity"/>
    <property type="evidence" value="ECO:0007669"/>
    <property type="project" value="UniProtKB-UniRule"/>
</dbReference>
<keyword evidence="11 15" id="KW-0819">tRNA processing</keyword>
<feature type="binding site" evidence="15 16">
    <location>
        <begin position="126"/>
        <end position="131"/>
    </location>
    <ligand>
        <name>S-adenosyl-L-methionine</name>
        <dbReference type="ChEBI" id="CHEBI:59789"/>
    </ligand>
</feature>
<dbReference type="GO" id="GO:0005829">
    <property type="term" value="C:cytosol"/>
    <property type="evidence" value="ECO:0007669"/>
    <property type="project" value="TreeGrafter"/>
</dbReference>
<reference evidence="19" key="1">
    <citation type="submission" date="2023-05" db="EMBL/GenBank/DDBJ databases">
        <title>Mycoplasma phocimorsus sp. nov., isolated from Scandinavian patients with seal finger or septic arthritis after contact with seals.</title>
        <authorList>
            <person name="Skafte-Holm A."/>
            <person name="Pedersen T.R."/>
            <person name="Froelund M."/>
            <person name="Stegger M."/>
            <person name="Qvortrup K."/>
            <person name="Michaels D.L."/>
            <person name="Brown D.R."/>
            <person name="Jensen J.S."/>
        </authorList>
    </citation>
    <scope>NUCLEOTIDE SEQUENCE</scope>
    <source>
        <strain evidence="19">M5725</strain>
    </source>
</reference>
<evidence type="ECO:0000256" key="6">
    <source>
        <dbReference type="ARBA" id="ARBA00014679"/>
    </source>
</evidence>
<comment type="function">
    <text evidence="1 15 17">Specifically methylates guanosine-37 in various tRNAs.</text>
</comment>
<organism evidence="19 20">
    <name type="scientific">Mycoplasma phocimorsus</name>
    <dbReference type="NCBI Taxonomy" id="3045839"/>
    <lineage>
        <taxon>Bacteria</taxon>
        <taxon>Bacillati</taxon>
        <taxon>Mycoplasmatota</taxon>
        <taxon>Mollicutes</taxon>
        <taxon>Mycoplasmataceae</taxon>
        <taxon>Mycoplasma</taxon>
    </lineage>
</organism>
<evidence type="ECO:0000256" key="15">
    <source>
        <dbReference type="HAMAP-Rule" id="MF_00605"/>
    </source>
</evidence>
<dbReference type="PANTHER" id="PTHR46417">
    <property type="entry name" value="TRNA (GUANINE-N(1)-)-METHYLTRANSFERASE"/>
    <property type="match status" value="1"/>
</dbReference>
<proteinExistence type="inferred from homology"/>
<sequence>MKINFLTLFPSYYDSFMNESIINKAIKRKLIEFNVVDWRQFSTNKHNNVDDSVYGGGKGMLLSVEPIDLALESVGGYKILISPQGKPFTQMDAHRLSKMDNITFIAGRYEGFDERVNYFIDETISIGDYILTNGDIAAIVLADSITRLIPGVIKQESHQNDSFENEGYLDFPQYTKPRIYKGYEVPEVLLNGNHKEIEKWRKEQQIIKTKKCRPDIIERINNEK</sequence>
<accession>A0AAJ1UWI2</accession>
<comment type="similarity">
    <text evidence="3 15 17">Belongs to the RNA methyltransferase TrmD family.</text>
</comment>
<dbReference type="Pfam" id="PF01746">
    <property type="entry name" value="tRNA_m1G_MT"/>
    <property type="match status" value="1"/>
</dbReference>
<evidence type="ECO:0000256" key="3">
    <source>
        <dbReference type="ARBA" id="ARBA00007630"/>
    </source>
</evidence>
<evidence type="ECO:0000256" key="12">
    <source>
        <dbReference type="ARBA" id="ARBA00029736"/>
    </source>
</evidence>
<name>A0AAJ1UWI2_9MOLU</name>
<keyword evidence="20" id="KW-1185">Reference proteome</keyword>
<dbReference type="HAMAP" id="MF_00605">
    <property type="entry name" value="TrmD"/>
    <property type="match status" value="1"/>
</dbReference>
<dbReference type="PANTHER" id="PTHR46417:SF1">
    <property type="entry name" value="TRNA (GUANINE-N(1)-)-METHYLTRANSFERASE"/>
    <property type="match status" value="1"/>
</dbReference>
<keyword evidence="10 15" id="KW-0949">S-adenosyl-L-methionine</keyword>
<keyword evidence="9 15" id="KW-0808">Transferase</keyword>
<evidence type="ECO:0000256" key="5">
    <source>
        <dbReference type="ARBA" id="ARBA00012807"/>
    </source>
</evidence>
<dbReference type="InterPro" id="IPR029026">
    <property type="entry name" value="tRNA_m1G_MTases_N"/>
</dbReference>
<feature type="binding site" evidence="15 16">
    <location>
        <position position="107"/>
    </location>
    <ligand>
        <name>S-adenosyl-L-methionine</name>
        <dbReference type="ChEBI" id="CHEBI:59789"/>
    </ligand>
</feature>
<evidence type="ECO:0000256" key="13">
    <source>
        <dbReference type="ARBA" id="ARBA00033392"/>
    </source>
</evidence>
<evidence type="ECO:0000256" key="11">
    <source>
        <dbReference type="ARBA" id="ARBA00022694"/>
    </source>
</evidence>
<evidence type="ECO:0000256" key="7">
    <source>
        <dbReference type="ARBA" id="ARBA00022490"/>
    </source>
</evidence>
<keyword evidence="7 15" id="KW-0963">Cytoplasm</keyword>
<dbReference type="InterPro" id="IPR023148">
    <property type="entry name" value="tRNA_m1G_MeTrfase_C_sf"/>
</dbReference>
<comment type="subcellular location">
    <subcellularLocation>
        <location evidence="2 15 17">Cytoplasm</location>
    </subcellularLocation>
</comment>
<keyword evidence="8 15" id="KW-0489">Methyltransferase</keyword>
<evidence type="ECO:0000256" key="16">
    <source>
        <dbReference type="PIRSR" id="PIRSR000386-1"/>
    </source>
</evidence>
<dbReference type="InterPro" id="IPR016009">
    <property type="entry name" value="tRNA_MeTrfase_TRMD/TRM10"/>
</dbReference>
<evidence type="ECO:0000313" key="19">
    <source>
        <dbReference type="EMBL" id="MDJ1645490.1"/>
    </source>
</evidence>
<dbReference type="CDD" id="cd18080">
    <property type="entry name" value="TrmD-like"/>
    <property type="match status" value="1"/>
</dbReference>
<dbReference type="AlphaFoldDB" id="A0AAJ1UWI2"/>
<evidence type="ECO:0000256" key="2">
    <source>
        <dbReference type="ARBA" id="ARBA00004496"/>
    </source>
</evidence>
<dbReference type="RefSeq" id="WP_283827062.1">
    <property type="nucleotide sequence ID" value="NZ_JASDDP010000002.1"/>
</dbReference>
<evidence type="ECO:0000256" key="17">
    <source>
        <dbReference type="RuleBase" id="RU003464"/>
    </source>
</evidence>
<evidence type="ECO:0000259" key="18">
    <source>
        <dbReference type="Pfam" id="PF01746"/>
    </source>
</evidence>
<evidence type="ECO:0000256" key="14">
    <source>
        <dbReference type="ARBA" id="ARBA00047783"/>
    </source>
</evidence>
<dbReference type="SUPFAM" id="SSF75217">
    <property type="entry name" value="alpha/beta knot"/>
    <property type="match status" value="1"/>
</dbReference>
<evidence type="ECO:0000256" key="10">
    <source>
        <dbReference type="ARBA" id="ARBA00022691"/>
    </source>
</evidence>
<dbReference type="Gene3D" id="1.10.1270.20">
    <property type="entry name" value="tRNA(m1g37)methyltransferase, domain 2"/>
    <property type="match status" value="1"/>
</dbReference>
<evidence type="ECO:0000256" key="8">
    <source>
        <dbReference type="ARBA" id="ARBA00022603"/>
    </source>
</evidence>
<dbReference type="PIRSF" id="PIRSF000386">
    <property type="entry name" value="tRNA_mtase"/>
    <property type="match status" value="1"/>
</dbReference>
<gene>
    <name evidence="15 19" type="primary">trmD</name>
    <name evidence="19" type="ORF">QLQ80_00080</name>
</gene>
<dbReference type="EC" id="2.1.1.228" evidence="5 15"/>
<evidence type="ECO:0000313" key="20">
    <source>
        <dbReference type="Proteomes" id="UP001224428"/>
    </source>
</evidence>
<dbReference type="Gene3D" id="3.40.1280.10">
    <property type="match status" value="1"/>
</dbReference>
<dbReference type="InterPro" id="IPR002649">
    <property type="entry name" value="tRNA_m1G_MeTrfase_TrmD"/>
</dbReference>
<evidence type="ECO:0000256" key="4">
    <source>
        <dbReference type="ARBA" id="ARBA00011738"/>
    </source>
</evidence>
<protein>
    <recommendedName>
        <fullName evidence="6 15">tRNA (guanine-N(1)-)-methyltransferase</fullName>
        <ecNumber evidence="5 15">2.1.1.228</ecNumber>
    </recommendedName>
    <alternativeName>
        <fullName evidence="12 15">M1G-methyltransferase</fullName>
    </alternativeName>
    <alternativeName>
        <fullName evidence="13 15">tRNA [GM37] methyltransferase</fullName>
    </alternativeName>
</protein>
<feature type="domain" description="tRNA methyltransferase TRMD/TRM10-type" evidence="18">
    <location>
        <begin position="1"/>
        <end position="218"/>
    </location>
</feature>
<evidence type="ECO:0000256" key="9">
    <source>
        <dbReference type="ARBA" id="ARBA00022679"/>
    </source>
</evidence>